<evidence type="ECO:0000313" key="3">
    <source>
        <dbReference type="Proteomes" id="UP000838748"/>
    </source>
</evidence>
<keyword evidence="1" id="KW-0812">Transmembrane</keyword>
<sequence length="201" mass="23131">MIESKETIVRWLMSVGIVIFVFIIVYASFTRESFSDNRYKTLKEFTQLSHAQRHSIVEDYVSIQHINQNKMDAFYACVSEHAFTKNPNTELGYIAKLCKKDYENNLLSRYVSFDNFEKGFNKDNGSYEELNNILKNRIGNTHSYQPITTSYRFVTYGTTMPKAIVKTRFSEKNSSGKIVKRDATASVDVSTGKVLRVISVL</sequence>
<feature type="transmembrane region" description="Helical" evidence="1">
    <location>
        <begin position="12"/>
        <end position="29"/>
    </location>
</feature>
<organism evidence="2 3">
    <name type="scientific">Vibrio marisflavi CECT 7928</name>
    <dbReference type="NCBI Taxonomy" id="634439"/>
    <lineage>
        <taxon>Bacteria</taxon>
        <taxon>Pseudomonadati</taxon>
        <taxon>Pseudomonadota</taxon>
        <taxon>Gammaproteobacteria</taxon>
        <taxon>Vibrionales</taxon>
        <taxon>Vibrionaceae</taxon>
        <taxon>Vibrio</taxon>
    </lineage>
</organism>
<evidence type="ECO:0000256" key="1">
    <source>
        <dbReference type="SAM" id="Phobius"/>
    </source>
</evidence>
<keyword evidence="3" id="KW-1185">Reference proteome</keyword>
<reference evidence="2" key="1">
    <citation type="submission" date="2021-11" db="EMBL/GenBank/DDBJ databases">
        <authorList>
            <person name="Rodrigo-Torres L."/>
            <person name="Arahal R. D."/>
            <person name="Lucena T."/>
        </authorList>
    </citation>
    <scope>NUCLEOTIDE SEQUENCE</scope>
    <source>
        <strain evidence="2">CECT 7928</strain>
    </source>
</reference>
<dbReference type="RefSeq" id="WP_237361874.1">
    <property type="nucleotide sequence ID" value="NZ_CAKLDM010000002.1"/>
</dbReference>
<keyword evidence="1" id="KW-1133">Transmembrane helix</keyword>
<proteinExistence type="predicted"/>
<accession>A0ABM9A4N0</accession>
<keyword evidence="1" id="KW-0472">Membrane</keyword>
<evidence type="ECO:0000313" key="2">
    <source>
        <dbReference type="EMBL" id="CAH0539790.1"/>
    </source>
</evidence>
<comment type="caution">
    <text evidence="2">The sequence shown here is derived from an EMBL/GenBank/DDBJ whole genome shotgun (WGS) entry which is preliminary data.</text>
</comment>
<gene>
    <name evidence="2" type="ORF">VMF7928_02447</name>
</gene>
<dbReference type="EMBL" id="CAKLDM010000002">
    <property type="protein sequence ID" value="CAH0539790.1"/>
    <property type="molecule type" value="Genomic_DNA"/>
</dbReference>
<name>A0ABM9A4N0_9VIBR</name>
<dbReference type="Proteomes" id="UP000838748">
    <property type="component" value="Unassembled WGS sequence"/>
</dbReference>
<protein>
    <submittedName>
        <fullName evidence="2">Uncharacterized protein</fullName>
    </submittedName>
</protein>